<dbReference type="HOGENOM" id="CLU_028822_0_0_1"/>
<feature type="region of interest" description="Disordered" evidence="6">
    <location>
        <begin position="63"/>
        <end position="295"/>
    </location>
</feature>
<keyword evidence="5" id="KW-0539">Nucleus</keyword>
<evidence type="ECO:0000256" key="4">
    <source>
        <dbReference type="ARBA" id="ARBA00023163"/>
    </source>
</evidence>
<proteinExistence type="predicted"/>
<dbReference type="GO" id="GO:0045944">
    <property type="term" value="P:positive regulation of transcription by RNA polymerase II"/>
    <property type="evidence" value="ECO:0007669"/>
    <property type="project" value="EnsemblFungi"/>
</dbReference>
<feature type="compositionally biased region" description="Polar residues" evidence="6">
    <location>
        <begin position="65"/>
        <end position="76"/>
    </location>
</feature>
<dbReference type="AlphaFoldDB" id="G8JNR9"/>
<protein>
    <recommendedName>
        <fullName evidence="9">Transcriptional regulatory protein DEP1</fullName>
    </recommendedName>
</protein>
<dbReference type="GO" id="GO:1900469">
    <property type="term" value="P:negative regulation of phosphatidylserine biosynthetic process"/>
    <property type="evidence" value="ECO:0007669"/>
    <property type="project" value="EnsemblFungi"/>
</dbReference>
<dbReference type="InterPro" id="IPR013907">
    <property type="entry name" value="Sds3"/>
</dbReference>
<organism evidence="7 8">
    <name type="scientific">Eremothecium cymbalariae (strain CBS 270.75 / DBVPG 7215 / KCTC 17166 / NRRL Y-17582)</name>
    <name type="common">Yeast</name>
    <dbReference type="NCBI Taxonomy" id="931890"/>
    <lineage>
        <taxon>Eukaryota</taxon>
        <taxon>Fungi</taxon>
        <taxon>Dikarya</taxon>
        <taxon>Ascomycota</taxon>
        <taxon>Saccharomycotina</taxon>
        <taxon>Saccharomycetes</taxon>
        <taxon>Saccharomycetales</taxon>
        <taxon>Saccharomycetaceae</taxon>
        <taxon>Eremothecium</taxon>
    </lineage>
</organism>
<dbReference type="KEGG" id="erc:Ecym_2632"/>
<feature type="compositionally biased region" description="Acidic residues" evidence="6">
    <location>
        <begin position="243"/>
        <end position="265"/>
    </location>
</feature>
<dbReference type="GO" id="GO:2001246">
    <property type="term" value="P:negative regulation of phosphatidylcholine biosynthetic process"/>
    <property type="evidence" value="ECO:0007669"/>
    <property type="project" value="EnsemblFungi"/>
</dbReference>
<dbReference type="SMART" id="SM01401">
    <property type="entry name" value="Sds3"/>
    <property type="match status" value="1"/>
</dbReference>
<dbReference type="Proteomes" id="UP000006790">
    <property type="component" value="Chromosome 2"/>
</dbReference>
<feature type="region of interest" description="Disordered" evidence="6">
    <location>
        <begin position="1"/>
        <end position="43"/>
    </location>
</feature>
<feature type="compositionally biased region" description="Acidic residues" evidence="6">
    <location>
        <begin position="143"/>
        <end position="155"/>
    </location>
</feature>
<keyword evidence="4" id="KW-0804">Transcription</keyword>
<feature type="compositionally biased region" description="Polar residues" evidence="6">
    <location>
        <begin position="158"/>
        <end position="168"/>
    </location>
</feature>
<dbReference type="GO" id="GO:0030174">
    <property type="term" value="P:regulation of DNA-templated DNA replication initiation"/>
    <property type="evidence" value="ECO:0007669"/>
    <property type="project" value="EnsemblFungi"/>
</dbReference>
<dbReference type="GO" id="GO:0061186">
    <property type="term" value="P:negative regulation of silent mating-type cassette heterochromatin formation"/>
    <property type="evidence" value="ECO:0007669"/>
    <property type="project" value="EnsemblFungi"/>
</dbReference>
<evidence type="ECO:0000313" key="7">
    <source>
        <dbReference type="EMBL" id="AET38344.1"/>
    </source>
</evidence>
<evidence type="ECO:0000256" key="2">
    <source>
        <dbReference type="ARBA" id="ARBA00022491"/>
    </source>
</evidence>
<keyword evidence="8" id="KW-1185">Reference proteome</keyword>
<sequence length="523" mass="59428">MSGNSKRETEAQGNSDSWTGLSNSISTISEERKGRSNNHSRNTLTEANLALIQEGDEIRELEQGSLVSHNIKQQRAPSEDDKSSVLSKLTSQEEELEISELYVSSDAETEKMDNEREDLNTVKIRDLADRAKREDGECKGEGEVEDEAVGEEYVAEDSGSQAETASSNAKKRHLEEDNGYGKIESKTQQHDDGDPNKDDPKFKKPKLPVSSTNNNNGTQTLASTMDVPSCIVDRVGQAQTTENQDDDEPDEDAEDDEGDEDAEDESNSKGSSSFKDTKKNADDQEDDSPPIEREKLRQDALKDIIEIEYEFAELRQHLYENELTKLQTELQMCLEGSHPALQTYYQKIDSIRDSKLKRAYHRQKYELHCIDTETRAARTFIHQNFYRQVSDLKHNLLNETTQKWYDINKERREMDVLVSEVNYHVPVKISKKTLSCITGYAAPSQPRREGDSLSEDMECEGINFRFKNNPVDKLEVIVDRMRLNNELSDLEGLKRFFGGFPGAPSLNGLKDSEIYEDLQSLQR</sequence>
<dbReference type="GO" id="GO:1900089">
    <property type="term" value="P:negative regulation of inositol biosynthetic process"/>
    <property type="evidence" value="ECO:0007669"/>
    <property type="project" value="EnsemblFungi"/>
</dbReference>
<dbReference type="PANTHER" id="PTHR21964">
    <property type="entry name" value="BREAST CANCER METASTASIS-SUPPRESSOR 1"/>
    <property type="match status" value="1"/>
</dbReference>
<evidence type="ECO:0000313" key="8">
    <source>
        <dbReference type="Proteomes" id="UP000006790"/>
    </source>
</evidence>
<gene>
    <name evidence="7" type="ordered locus">Ecym_2632</name>
</gene>
<dbReference type="EMBL" id="CP002498">
    <property type="protein sequence ID" value="AET38344.1"/>
    <property type="molecule type" value="Genomic_DNA"/>
</dbReference>
<dbReference type="GO" id="GO:1900090">
    <property type="term" value="P:positive regulation of inositol biosynthetic process"/>
    <property type="evidence" value="ECO:0007669"/>
    <property type="project" value="EnsemblFungi"/>
</dbReference>
<dbReference type="GO" id="GO:0005739">
    <property type="term" value="C:mitochondrion"/>
    <property type="evidence" value="ECO:0007669"/>
    <property type="project" value="EnsemblFungi"/>
</dbReference>
<dbReference type="RefSeq" id="XP_003645161.1">
    <property type="nucleotide sequence ID" value="XM_003645113.1"/>
</dbReference>
<dbReference type="eggNOG" id="ENOG502S36P">
    <property type="taxonomic scope" value="Eukaryota"/>
</dbReference>
<keyword evidence="3" id="KW-0805">Transcription regulation</keyword>
<dbReference type="OMA" id="DTPWANP"/>
<dbReference type="GO" id="GO:1900470">
    <property type="term" value="P:positive regulation of phosphatidylserine biosynthetic process"/>
    <property type="evidence" value="ECO:0007669"/>
    <property type="project" value="EnsemblFungi"/>
</dbReference>
<dbReference type="GO" id="GO:0061188">
    <property type="term" value="P:negative regulation of rDNA heterochromatin formation"/>
    <property type="evidence" value="ECO:0007669"/>
    <property type="project" value="EnsemblFungi"/>
</dbReference>
<dbReference type="STRING" id="931890.G8JNR9"/>
<dbReference type="GO" id="GO:2001247">
    <property type="term" value="P:positive regulation of phosphatidylcholine biosynthetic process"/>
    <property type="evidence" value="ECO:0007669"/>
    <property type="project" value="EnsemblFungi"/>
</dbReference>
<dbReference type="GO" id="GO:0033698">
    <property type="term" value="C:Rpd3L complex"/>
    <property type="evidence" value="ECO:0007669"/>
    <property type="project" value="EnsemblFungi"/>
</dbReference>
<dbReference type="GeneID" id="11468368"/>
<dbReference type="Pfam" id="PF08598">
    <property type="entry name" value="Sds3"/>
    <property type="match status" value="1"/>
</dbReference>
<feature type="compositionally biased region" description="Polar residues" evidence="6">
    <location>
        <begin position="209"/>
        <end position="223"/>
    </location>
</feature>
<dbReference type="OrthoDB" id="20886at2759"/>
<feature type="compositionally biased region" description="Basic and acidic residues" evidence="6">
    <location>
        <begin position="183"/>
        <end position="202"/>
    </location>
</feature>
<evidence type="ECO:0000256" key="3">
    <source>
        <dbReference type="ARBA" id="ARBA00023015"/>
    </source>
</evidence>
<feature type="compositionally biased region" description="Basic and acidic residues" evidence="6">
    <location>
        <begin position="108"/>
        <end position="142"/>
    </location>
</feature>
<dbReference type="GO" id="GO:0000122">
    <property type="term" value="P:negative regulation of transcription by RNA polymerase II"/>
    <property type="evidence" value="ECO:0007669"/>
    <property type="project" value="EnsemblFungi"/>
</dbReference>
<evidence type="ECO:0000256" key="5">
    <source>
        <dbReference type="ARBA" id="ARBA00023242"/>
    </source>
</evidence>
<dbReference type="InParanoid" id="G8JNR9"/>
<reference evidence="8" key="1">
    <citation type="journal article" date="2012" name="G3 (Bethesda)">
        <title>Pichia sorbitophila, an interspecies yeast hybrid reveals early steps of genome resolution following polyploidization.</title>
        <authorList>
            <person name="Leh Louis V."/>
            <person name="Despons L."/>
            <person name="Friedrich A."/>
            <person name="Martin T."/>
            <person name="Durrens P."/>
            <person name="Casaregola S."/>
            <person name="Neuveglise C."/>
            <person name="Fairhead C."/>
            <person name="Marck C."/>
            <person name="Cruz J.A."/>
            <person name="Straub M.L."/>
            <person name="Kugler V."/>
            <person name="Sacerdot C."/>
            <person name="Uzunov Z."/>
            <person name="Thierry A."/>
            <person name="Weiss S."/>
            <person name="Bleykasten C."/>
            <person name="De Montigny J."/>
            <person name="Jacques N."/>
            <person name="Jung P."/>
            <person name="Lemaire M."/>
            <person name="Mallet S."/>
            <person name="Morel G."/>
            <person name="Richard G.F."/>
            <person name="Sarkar A."/>
            <person name="Savel G."/>
            <person name="Schacherer J."/>
            <person name="Seret M.L."/>
            <person name="Talla E."/>
            <person name="Samson G."/>
            <person name="Jubin C."/>
            <person name="Poulain J."/>
            <person name="Vacherie B."/>
            <person name="Barbe V."/>
            <person name="Pelletier E."/>
            <person name="Sherman D.J."/>
            <person name="Westhof E."/>
            <person name="Weissenbach J."/>
            <person name="Baret P.V."/>
            <person name="Wincker P."/>
            <person name="Gaillardin C."/>
            <person name="Dujon B."/>
            <person name="Souciet J.L."/>
        </authorList>
    </citation>
    <scope>NUCLEOTIDE SEQUENCE [LARGE SCALE GENOMIC DNA]</scope>
    <source>
        <strain evidence="8">CBS 270.75 / DBVPG 7215 / KCTC 17166 / NRRL Y-17582</strain>
    </source>
</reference>
<comment type="subcellular location">
    <subcellularLocation>
        <location evidence="1">Nucleus</location>
    </subcellularLocation>
</comment>
<feature type="compositionally biased region" description="Polar residues" evidence="6">
    <location>
        <begin position="11"/>
        <end position="28"/>
    </location>
</feature>
<accession>G8JNR9</accession>
<feature type="compositionally biased region" description="Basic and acidic residues" evidence="6">
    <location>
        <begin position="1"/>
        <end position="10"/>
    </location>
</feature>
<evidence type="ECO:0000256" key="1">
    <source>
        <dbReference type="ARBA" id="ARBA00004123"/>
    </source>
</evidence>
<keyword evidence="2" id="KW-0678">Repressor</keyword>
<name>G8JNR9_ERECY</name>
<evidence type="ECO:0000256" key="6">
    <source>
        <dbReference type="SAM" id="MobiDB-lite"/>
    </source>
</evidence>
<evidence type="ECO:0008006" key="9">
    <source>
        <dbReference type="Google" id="ProtNLM"/>
    </source>
</evidence>
<dbReference type="GO" id="GO:0034605">
    <property type="term" value="P:cellular response to heat"/>
    <property type="evidence" value="ECO:0007669"/>
    <property type="project" value="EnsemblFungi"/>
</dbReference>